<dbReference type="InterPro" id="IPR000569">
    <property type="entry name" value="HECT_dom"/>
</dbReference>
<dbReference type="Pfam" id="PF00536">
    <property type="entry name" value="SAM_1"/>
    <property type="match status" value="1"/>
</dbReference>
<dbReference type="KEGG" id="cvn:111106840"/>
<dbReference type="RefSeq" id="XP_022297393.1">
    <property type="nucleotide sequence ID" value="XM_022441685.1"/>
</dbReference>
<protein>
    <submittedName>
        <fullName evidence="6">Uncharacterized protein LOC111106840</fullName>
    </submittedName>
</protein>
<dbReference type="Gene3D" id="3.30.2410.10">
    <property type="entry name" value="Hect, E3 ligase catalytic domain"/>
    <property type="match status" value="1"/>
</dbReference>
<dbReference type="CDD" id="cd09487">
    <property type="entry name" value="SAM_superfamily"/>
    <property type="match status" value="1"/>
</dbReference>
<dbReference type="SUPFAM" id="SSF47769">
    <property type="entry name" value="SAM/Pointed domain"/>
    <property type="match status" value="1"/>
</dbReference>
<dbReference type="GO" id="GO:0004842">
    <property type="term" value="F:ubiquitin-protein transferase activity"/>
    <property type="evidence" value="ECO:0007669"/>
    <property type="project" value="InterPro"/>
</dbReference>
<dbReference type="PROSITE" id="PS50237">
    <property type="entry name" value="HECT"/>
    <property type="match status" value="1"/>
</dbReference>
<dbReference type="Pfam" id="PF00632">
    <property type="entry name" value="HECT"/>
    <property type="match status" value="1"/>
</dbReference>
<dbReference type="AlphaFoldDB" id="A0A8B8B2X3"/>
<dbReference type="PROSITE" id="PS50105">
    <property type="entry name" value="SAM_DOMAIN"/>
    <property type="match status" value="1"/>
</dbReference>
<feature type="active site" description="Glycyl thioester intermediate" evidence="2">
    <location>
        <position position="179"/>
    </location>
</feature>
<feature type="domain" description="SAM" evidence="3">
    <location>
        <begin position="16"/>
        <end position="60"/>
    </location>
</feature>
<dbReference type="Gene3D" id="1.10.150.50">
    <property type="entry name" value="Transcription Factor, Ets-1"/>
    <property type="match status" value="1"/>
</dbReference>
<keyword evidence="5" id="KW-1185">Reference proteome</keyword>
<evidence type="ECO:0000256" key="1">
    <source>
        <dbReference type="ARBA" id="ARBA00022786"/>
    </source>
</evidence>
<accession>A0A8B8B2X3</accession>
<evidence type="ECO:0000259" key="3">
    <source>
        <dbReference type="PROSITE" id="PS50105"/>
    </source>
</evidence>
<dbReference type="InterPro" id="IPR035983">
    <property type="entry name" value="Hect_E3_ubiquitin_ligase"/>
</dbReference>
<dbReference type="InterPro" id="IPR013761">
    <property type="entry name" value="SAM/pointed_sf"/>
</dbReference>
<evidence type="ECO:0000259" key="4">
    <source>
        <dbReference type="PROSITE" id="PS50237"/>
    </source>
</evidence>
<reference evidence="6" key="1">
    <citation type="submission" date="2025-08" db="UniProtKB">
        <authorList>
            <consortium name="RefSeq"/>
        </authorList>
    </citation>
    <scope>IDENTIFICATION</scope>
    <source>
        <tissue evidence="6">Whole sample</tissue>
    </source>
</reference>
<name>A0A8B8B2X3_CRAVI</name>
<keyword evidence="1 2" id="KW-0833">Ubl conjugation pathway</keyword>
<organism evidence="5 6">
    <name type="scientific">Crassostrea virginica</name>
    <name type="common">Eastern oyster</name>
    <dbReference type="NCBI Taxonomy" id="6565"/>
    <lineage>
        <taxon>Eukaryota</taxon>
        <taxon>Metazoa</taxon>
        <taxon>Spiralia</taxon>
        <taxon>Lophotrochozoa</taxon>
        <taxon>Mollusca</taxon>
        <taxon>Bivalvia</taxon>
        <taxon>Autobranchia</taxon>
        <taxon>Pteriomorphia</taxon>
        <taxon>Ostreida</taxon>
        <taxon>Ostreoidea</taxon>
        <taxon>Ostreidae</taxon>
        <taxon>Crassostrea</taxon>
    </lineage>
</organism>
<dbReference type="InterPro" id="IPR001660">
    <property type="entry name" value="SAM"/>
</dbReference>
<gene>
    <name evidence="6" type="primary">LOC111106840</name>
</gene>
<evidence type="ECO:0000313" key="6">
    <source>
        <dbReference type="RefSeq" id="XP_022297393.1"/>
    </source>
</evidence>
<dbReference type="Proteomes" id="UP000694844">
    <property type="component" value="Chromosome 8"/>
</dbReference>
<sequence length="218" mass="24697">MENAVNMANGPLPGILQSLGLSTLIERFERERIDHEMINTLSDGELTRLGVATIGDRHRLRRRCTEETEKQQICMKLPSFVYLFQKACKPLTFRMLTTILKPQFSSEGSNKNTVEKKVYAAFLRYLREVASGRRDHVSVGSVLQFETGADEEPVLGFKIAPSIHFPEVEISFLPTANTCINCLQLPCPQPTLDANLPEDSKLFEIYDYAFANSYYGLR</sequence>
<evidence type="ECO:0000313" key="5">
    <source>
        <dbReference type="Proteomes" id="UP000694844"/>
    </source>
</evidence>
<dbReference type="SUPFAM" id="SSF56204">
    <property type="entry name" value="Hect, E3 ligase catalytic domain"/>
    <property type="match status" value="1"/>
</dbReference>
<dbReference type="OrthoDB" id="5988852at2759"/>
<dbReference type="GeneID" id="111106840"/>
<feature type="domain" description="HECT" evidence="4">
    <location>
        <begin position="142"/>
        <end position="186"/>
    </location>
</feature>
<proteinExistence type="predicted"/>
<evidence type="ECO:0000256" key="2">
    <source>
        <dbReference type="PROSITE-ProRule" id="PRU00104"/>
    </source>
</evidence>